<evidence type="ECO:0008006" key="9">
    <source>
        <dbReference type="Google" id="ProtNLM"/>
    </source>
</evidence>
<comment type="subcellular location">
    <subcellularLocation>
        <location evidence="1">Membrane</location>
        <topology evidence="1">Multi-pass membrane protein</topology>
    </subcellularLocation>
</comment>
<feature type="transmembrane region" description="Helical" evidence="6">
    <location>
        <begin position="240"/>
        <end position="261"/>
    </location>
</feature>
<feature type="compositionally biased region" description="Low complexity" evidence="5">
    <location>
        <begin position="311"/>
        <end position="329"/>
    </location>
</feature>
<dbReference type="Proteomes" id="UP000054481">
    <property type="component" value="Unassembled WGS sequence"/>
</dbReference>
<proteinExistence type="predicted"/>
<sequence>MICLDKADKAAFRHLTWNQSPPALAAGHTTRQDLNGISNLREYVAAGQDGVDGGGGSTSLGIGADSDEEAGRQQQPRRPVSAAPDAGRWFSESPSCLKTVRGGDGHVRPLRMPSSWVCPERLWSWIFWIASVLVFSYLLSSFKMLGLSSLTPDPHVSNVSTMAANSYDAMPSLKRLDIAHIADHSLTKRGTCQIGGVNAANYDMPLHVGALLIIWVVSSLGCAFPIVAAKFPGLRIPRRFFFAVRHFGTGVLIATAFVHLLPTAFVSLGNPCLGDFWTKQYQAMPGAIALAAIFLVSIIEMILHPSRRITPSKGDSSGNGKSSGPSSGGHLCSSTAMLPFRDMGPLSGRASSLAQGLSQLNHSSAIDGEATTFEAGGGGDVEKHPNSRTEPEAVDQDGESHQEQRLSPEMRRRKERLQCILLEMGILFHSIFIGMALSVSVGADFIVLLIAIVFHQTFEGLALGARIAAIEWESLTWQPWAMAIAYGCTTPIGQAIGLATHTLYSPDSEIGLIVVGVMNAISAGLLTFASLIELLSEDFLSDESWRVLRGKSRVMACILVFFGAFFMSLVGAWA</sequence>
<keyword evidence="2 6" id="KW-0812">Transmembrane</keyword>
<reference evidence="7 8" key="1">
    <citation type="journal article" date="2014" name="Genome Biol. Evol.">
        <title>Comparative genomics and transcriptomics analyses reveal divergent lifestyle features of nematode endoparasitic fungus Hirsutella minnesotensis.</title>
        <authorList>
            <person name="Lai Y."/>
            <person name="Liu K."/>
            <person name="Zhang X."/>
            <person name="Zhang X."/>
            <person name="Li K."/>
            <person name="Wang N."/>
            <person name="Shu C."/>
            <person name="Wu Y."/>
            <person name="Wang C."/>
            <person name="Bushley K.E."/>
            <person name="Xiang M."/>
            <person name="Liu X."/>
        </authorList>
    </citation>
    <scope>NUCLEOTIDE SEQUENCE [LARGE SCALE GENOMIC DNA]</scope>
    <source>
        <strain evidence="7 8">3608</strain>
    </source>
</reference>
<feature type="region of interest" description="Disordered" evidence="5">
    <location>
        <begin position="48"/>
        <end position="89"/>
    </location>
</feature>
<feature type="transmembrane region" description="Helical" evidence="6">
    <location>
        <begin position="281"/>
        <end position="303"/>
    </location>
</feature>
<evidence type="ECO:0000256" key="6">
    <source>
        <dbReference type="SAM" id="Phobius"/>
    </source>
</evidence>
<accession>A0A0F7ZSM0</accession>
<feature type="transmembrane region" description="Helical" evidence="6">
    <location>
        <begin position="445"/>
        <end position="468"/>
    </location>
</feature>
<dbReference type="EMBL" id="KQ030568">
    <property type="protein sequence ID" value="KJZ71598.1"/>
    <property type="molecule type" value="Genomic_DNA"/>
</dbReference>
<feature type="transmembrane region" description="Helical" evidence="6">
    <location>
        <begin position="420"/>
        <end position="439"/>
    </location>
</feature>
<evidence type="ECO:0000256" key="3">
    <source>
        <dbReference type="ARBA" id="ARBA00022989"/>
    </source>
</evidence>
<dbReference type="GO" id="GO:0005886">
    <property type="term" value="C:plasma membrane"/>
    <property type="evidence" value="ECO:0007669"/>
    <property type="project" value="TreeGrafter"/>
</dbReference>
<evidence type="ECO:0000256" key="2">
    <source>
        <dbReference type="ARBA" id="ARBA00022692"/>
    </source>
</evidence>
<keyword evidence="8" id="KW-1185">Reference proteome</keyword>
<feature type="region of interest" description="Disordered" evidence="5">
    <location>
        <begin position="371"/>
        <end position="410"/>
    </location>
</feature>
<dbReference type="OrthoDB" id="448280at2759"/>
<feature type="compositionally biased region" description="Basic and acidic residues" evidence="5">
    <location>
        <begin position="380"/>
        <end position="391"/>
    </location>
</feature>
<evidence type="ECO:0000313" key="7">
    <source>
        <dbReference type="EMBL" id="KJZ71598.1"/>
    </source>
</evidence>
<protein>
    <recommendedName>
        <fullName evidence="9">Zinc-regulated transporter 2</fullName>
    </recommendedName>
</protein>
<feature type="region of interest" description="Disordered" evidence="5">
    <location>
        <begin position="309"/>
        <end position="330"/>
    </location>
</feature>
<feature type="transmembrane region" description="Helical" evidence="6">
    <location>
        <begin position="122"/>
        <end position="140"/>
    </location>
</feature>
<keyword evidence="3 6" id="KW-1133">Transmembrane helix</keyword>
<gene>
    <name evidence="7" type="ORF">HIM_08992</name>
</gene>
<dbReference type="Pfam" id="PF02535">
    <property type="entry name" value="Zip"/>
    <property type="match status" value="1"/>
</dbReference>
<evidence type="ECO:0000256" key="4">
    <source>
        <dbReference type="ARBA" id="ARBA00023136"/>
    </source>
</evidence>
<evidence type="ECO:0000256" key="5">
    <source>
        <dbReference type="SAM" id="MobiDB-lite"/>
    </source>
</evidence>
<keyword evidence="4 6" id="KW-0472">Membrane</keyword>
<dbReference type="PANTHER" id="PTHR11040:SF55">
    <property type="entry name" value="MEMBRANE ZINC ION TRANSPORTER, PUTATIVE (AFU_ORTHOLOGUE AFUA_6G00470)-RELATED"/>
    <property type="match status" value="1"/>
</dbReference>
<feature type="compositionally biased region" description="Basic and acidic residues" evidence="5">
    <location>
        <begin position="398"/>
        <end position="410"/>
    </location>
</feature>
<evidence type="ECO:0000256" key="1">
    <source>
        <dbReference type="ARBA" id="ARBA00004141"/>
    </source>
</evidence>
<feature type="transmembrane region" description="Helical" evidence="6">
    <location>
        <begin position="553"/>
        <end position="573"/>
    </location>
</feature>
<name>A0A0F7ZSM0_9HYPO</name>
<feature type="transmembrane region" description="Helical" evidence="6">
    <location>
        <begin position="206"/>
        <end position="228"/>
    </location>
</feature>
<dbReference type="AlphaFoldDB" id="A0A0F7ZSM0"/>
<dbReference type="PANTHER" id="PTHR11040">
    <property type="entry name" value="ZINC/IRON TRANSPORTER"/>
    <property type="match status" value="1"/>
</dbReference>
<dbReference type="GO" id="GO:0005385">
    <property type="term" value="F:zinc ion transmembrane transporter activity"/>
    <property type="evidence" value="ECO:0007669"/>
    <property type="project" value="TreeGrafter"/>
</dbReference>
<organism evidence="7 8">
    <name type="scientific">Hirsutella minnesotensis 3608</name>
    <dbReference type="NCBI Taxonomy" id="1043627"/>
    <lineage>
        <taxon>Eukaryota</taxon>
        <taxon>Fungi</taxon>
        <taxon>Dikarya</taxon>
        <taxon>Ascomycota</taxon>
        <taxon>Pezizomycotina</taxon>
        <taxon>Sordariomycetes</taxon>
        <taxon>Hypocreomycetidae</taxon>
        <taxon>Hypocreales</taxon>
        <taxon>Ophiocordycipitaceae</taxon>
        <taxon>Hirsutella</taxon>
    </lineage>
</organism>
<evidence type="ECO:0000313" key="8">
    <source>
        <dbReference type="Proteomes" id="UP000054481"/>
    </source>
</evidence>
<dbReference type="InterPro" id="IPR003689">
    <property type="entry name" value="ZIP"/>
</dbReference>
<feature type="transmembrane region" description="Helical" evidence="6">
    <location>
        <begin position="480"/>
        <end position="504"/>
    </location>
</feature>
<feature type="transmembrane region" description="Helical" evidence="6">
    <location>
        <begin position="510"/>
        <end position="532"/>
    </location>
</feature>